<feature type="domain" description="CHAT" evidence="1">
    <location>
        <begin position="715"/>
        <end position="985"/>
    </location>
</feature>
<dbReference type="Proteomes" id="UP000185696">
    <property type="component" value="Unassembled WGS sequence"/>
</dbReference>
<evidence type="ECO:0000259" key="1">
    <source>
        <dbReference type="Pfam" id="PF12770"/>
    </source>
</evidence>
<keyword evidence="3" id="KW-1185">Reference proteome</keyword>
<gene>
    <name evidence="2" type="ORF">BLA60_15800</name>
</gene>
<protein>
    <recommendedName>
        <fullName evidence="1">CHAT domain-containing protein</fullName>
    </recommendedName>
</protein>
<dbReference type="EMBL" id="MSIF01000006">
    <property type="protein sequence ID" value="OLF10635.1"/>
    <property type="molecule type" value="Genomic_DNA"/>
</dbReference>
<evidence type="ECO:0000313" key="2">
    <source>
        <dbReference type="EMBL" id="OLF10635.1"/>
    </source>
</evidence>
<dbReference type="InterPro" id="IPR024983">
    <property type="entry name" value="CHAT_dom"/>
</dbReference>
<dbReference type="InterPro" id="IPR011990">
    <property type="entry name" value="TPR-like_helical_dom_sf"/>
</dbReference>
<accession>A0A7Z0WM59</accession>
<name>A0A7Z0WM59_9PSEU</name>
<dbReference type="RefSeq" id="WP_075133624.1">
    <property type="nucleotide sequence ID" value="NZ_MSIF01000006.1"/>
</dbReference>
<dbReference type="OrthoDB" id="3206999at2"/>
<dbReference type="Gene3D" id="1.25.40.10">
    <property type="entry name" value="Tetratricopeptide repeat domain"/>
    <property type="match status" value="2"/>
</dbReference>
<sequence length="986" mass="103686">MPDRDAALSALHALLGGARANPDRILDAGAAAIARRLAEATDPDTDLTAAHALGLYHWLRWEVLPDGSDGEDLAAATRLFGPVYQVSPDSVPELLHHLLGGADPGKASRDAGIELLTAYLTTGRFEQLTEAVARFREALAALGAADAHRDNDLNNLVAALSVLAERRNDPDVVREAVAAGREAVAISRHHKLRVRYLDNLGGVLRLLAVRTGDLATLREAAEVAREAVAGLTPGHPRLAAFSSNLAATLQVLYQRAGELEVLEEAARAGRTAVAATPEGHPNRAVFLHNLGGTLVSLYSRTNRSDVLDEAVTVSRDAVAALPRDHPERASMTNGLAGTLGMLGEHTRDADILREGVRTERDAITATPHDHPARAGYLHNLGLMLRTLFDLTGELDALTQAARAGRAAVAATTGDHPDHATTRYDLGSTLHRLHERTAEPEVLAEALECLRAAGASSAASTFVRLRARHALGQLATDPAEALRAMDSAIDLLELIAPGSLQRSDREHQLGRLGSLAGDAAAAALAAGNPARAVELLERARGVLAADAVGLRGADHERLRARYPDLAGRLDRARSRIVELDRTHATLAHTVLTAGSTRTVSAQLRQLAASRRAAYADWERALAEARERPGFAGFLRAPDIGQLTRHARDGPVVYVTAGHALVLTADPEDPVHVVALAGLSPRAAEGRATSLLAACGTANARDLAPAAARTAQQEIRAVLDWVWDTVTGPVLAHLGHTAAVPAGGPWPRVWWCPVGVLAFLPLHAAGHALDRVVSSYTPTARARNPEPAGAAPGTTVIVPVPDLPGAALPGVTEETAAIGALVPAASVLTNPTHDTVLAALPGHQVAHFACHGRADLADPARSHLVLADHATAPLTVTEIGALRLSAGLAYLSACATSVTAARLADEALHITGAFHLAGYHNVVGTLWSIDDTTAAEFAAGFYRLLTDDGTVAPRTGRSAVALHEVTRRLRERYPDVPAVWAAYTHTGA</sequence>
<proteinExistence type="predicted"/>
<dbReference type="PANTHER" id="PTHR19959">
    <property type="entry name" value="KINESIN LIGHT CHAIN"/>
    <property type="match status" value="1"/>
</dbReference>
<dbReference type="Pfam" id="PF12770">
    <property type="entry name" value="CHAT"/>
    <property type="match status" value="1"/>
</dbReference>
<dbReference type="PANTHER" id="PTHR19959:SF119">
    <property type="entry name" value="FUNGAL LIPASE-LIKE DOMAIN-CONTAINING PROTEIN"/>
    <property type="match status" value="1"/>
</dbReference>
<organism evidence="2 3">
    <name type="scientific">Actinophytocola xinjiangensis</name>
    <dbReference type="NCBI Taxonomy" id="485602"/>
    <lineage>
        <taxon>Bacteria</taxon>
        <taxon>Bacillati</taxon>
        <taxon>Actinomycetota</taxon>
        <taxon>Actinomycetes</taxon>
        <taxon>Pseudonocardiales</taxon>
        <taxon>Pseudonocardiaceae</taxon>
    </lineage>
</organism>
<evidence type="ECO:0000313" key="3">
    <source>
        <dbReference type="Proteomes" id="UP000185696"/>
    </source>
</evidence>
<dbReference type="AlphaFoldDB" id="A0A7Z0WM59"/>
<dbReference type="SUPFAM" id="SSF48452">
    <property type="entry name" value="TPR-like"/>
    <property type="match status" value="1"/>
</dbReference>
<comment type="caution">
    <text evidence="2">The sequence shown here is derived from an EMBL/GenBank/DDBJ whole genome shotgun (WGS) entry which is preliminary data.</text>
</comment>
<reference evidence="2 3" key="1">
    <citation type="submission" date="2016-12" db="EMBL/GenBank/DDBJ databases">
        <title>The draft genome sequence of Actinophytocola xinjiangensis.</title>
        <authorList>
            <person name="Wang W."/>
            <person name="Yuan L."/>
        </authorList>
    </citation>
    <scope>NUCLEOTIDE SEQUENCE [LARGE SCALE GENOMIC DNA]</scope>
    <source>
        <strain evidence="2 3">CGMCC 4.4663</strain>
    </source>
</reference>